<protein>
    <recommendedName>
        <fullName evidence="5">GLEYA adhesin domain-containing protein</fullName>
    </recommendedName>
</protein>
<feature type="region of interest" description="Disordered" evidence="1">
    <location>
        <begin position="469"/>
        <end position="488"/>
    </location>
</feature>
<keyword evidence="4" id="KW-1185">Reference proteome</keyword>
<name>S8C426_DACHA</name>
<comment type="caution">
    <text evidence="3">The sequence shown here is derived from an EMBL/GenBank/DDBJ whole genome shotgun (WGS) entry which is preliminary data.</text>
</comment>
<dbReference type="STRING" id="1284197.S8C426"/>
<sequence length="849" mass="88870">MFFIILVCALLASCITAQLPCTCECSIDNCLRDLAGTSLFPSRATVDDCMSFMWTHSTVTDIIAIETVTGALDTNTQNSSSTSSPITSMSDTGPRTIATYAIGCSNTDRYSSACRCLGVEAGGTKYSYLNATLTVTVPPAIQNTVTIISTTLTTLTETATYSYTITVDGSISVTAQVITTTFVSTQTVDSGPEPKTVTTAETLNITAIETFTQTFSQTLTDIVTQTLRVTETATITQTDTTTTGATTVTETTTTTDVSTTIETATITETATVTSINTTTQTATITETATTTNINTTTQTATITETATTTTGAATVTETATTTDLSITIQTATITKTATTTTGAATVTVTATTTSISTSIVTSISTTTETTIITTISTTVSTTTETSTTTTISTTIATATLTETATSTSTVISTAYLAQLFTTITRTATAAGVSIIYATDSAGSTIADRPATGTVIIYEQQPTTTVITTGPVAGRTTKPPVDGSGSTITDDGTVTVQITQVVVTITQTKSTSGLSTAYPTDAFGATVTDGSGTVTVIDIITPTEFALQLTNDVTNAQFKGQYLNIYSEPGSNYKGLKLTPDFAQVQKFLISSTGNVTSLNGDPFVGNATDPSRFYLQQPASSPAQKTHSCWVDADKIFRCESPSPLLVYAENSTSILRTTTNLATILNAKLVGPLIVKAIPYLPDYSAIPPAAAKRIVLQADPSTASNDQFSGLYLGVKGEVPSGHSGTLKRLYFDSTLTPSNASVFVADPVTGYLFSETNEHFMYDIDQSIQELWVGFPETSATNLQDNPLAVRFDGSSMAVIQPSPGYPLICAYYLAGANYGKVSIGSTSSAPTTSWIRPIILRGVLV</sequence>
<proteinExistence type="predicted"/>
<dbReference type="Proteomes" id="UP000015100">
    <property type="component" value="Unassembled WGS sequence"/>
</dbReference>
<reference evidence="3 4" key="1">
    <citation type="journal article" date="2013" name="PLoS Genet.">
        <title>Genomic mechanisms accounting for the adaptation to parasitism in nematode-trapping fungi.</title>
        <authorList>
            <person name="Meerupati T."/>
            <person name="Andersson K.M."/>
            <person name="Friman E."/>
            <person name="Kumar D."/>
            <person name="Tunlid A."/>
            <person name="Ahren D."/>
        </authorList>
    </citation>
    <scope>NUCLEOTIDE SEQUENCE [LARGE SCALE GENOMIC DNA]</scope>
    <source>
        <strain evidence="3 4">CBS 200.50</strain>
    </source>
</reference>
<feature type="chain" id="PRO_5004548877" description="GLEYA adhesin domain-containing protein" evidence="2">
    <location>
        <begin position="18"/>
        <end position="849"/>
    </location>
</feature>
<reference evidence="4" key="2">
    <citation type="submission" date="2013-04" db="EMBL/GenBank/DDBJ databases">
        <title>Genomic mechanisms accounting for the adaptation to parasitism in nematode-trapping fungi.</title>
        <authorList>
            <person name="Ahren D.G."/>
        </authorList>
    </citation>
    <scope>NUCLEOTIDE SEQUENCE [LARGE SCALE GENOMIC DNA]</scope>
    <source>
        <strain evidence="4">CBS 200.50</strain>
    </source>
</reference>
<evidence type="ECO:0000313" key="3">
    <source>
        <dbReference type="EMBL" id="EPS42442.1"/>
    </source>
</evidence>
<dbReference type="AlphaFoldDB" id="S8C426"/>
<gene>
    <name evidence="3" type="ORF">H072_3637</name>
</gene>
<evidence type="ECO:0000313" key="4">
    <source>
        <dbReference type="Proteomes" id="UP000015100"/>
    </source>
</evidence>
<dbReference type="HOGENOM" id="CLU_335864_0_0_1"/>
<evidence type="ECO:0008006" key="5">
    <source>
        <dbReference type="Google" id="ProtNLM"/>
    </source>
</evidence>
<dbReference type="eggNOG" id="ENOG502SXZD">
    <property type="taxonomic scope" value="Eukaryota"/>
</dbReference>
<organism evidence="3 4">
    <name type="scientific">Dactylellina haptotyla (strain CBS 200.50)</name>
    <name type="common">Nematode-trapping fungus</name>
    <name type="synonym">Monacrosporium haptotylum</name>
    <dbReference type="NCBI Taxonomy" id="1284197"/>
    <lineage>
        <taxon>Eukaryota</taxon>
        <taxon>Fungi</taxon>
        <taxon>Dikarya</taxon>
        <taxon>Ascomycota</taxon>
        <taxon>Pezizomycotina</taxon>
        <taxon>Orbiliomycetes</taxon>
        <taxon>Orbiliales</taxon>
        <taxon>Orbiliaceae</taxon>
        <taxon>Dactylellina</taxon>
    </lineage>
</organism>
<evidence type="ECO:0000256" key="2">
    <source>
        <dbReference type="SAM" id="SignalP"/>
    </source>
</evidence>
<accession>S8C426</accession>
<evidence type="ECO:0000256" key="1">
    <source>
        <dbReference type="SAM" id="MobiDB-lite"/>
    </source>
</evidence>
<dbReference type="EMBL" id="AQGS01000114">
    <property type="protein sequence ID" value="EPS42442.1"/>
    <property type="molecule type" value="Genomic_DNA"/>
</dbReference>
<feature type="signal peptide" evidence="2">
    <location>
        <begin position="1"/>
        <end position="17"/>
    </location>
</feature>
<keyword evidence="2" id="KW-0732">Signal</keyword>